<dbReference type="Proteomes" id="UP000193922">
    <property type="component" value="Unassembled WGS sequence"/>
</dbReference>
<dbReference type="GeneID" id="63800610"/>
<dbReference type="AlphaFoldDB" id="A0A1Y1VT07"/>
<organism evidence="2 3">
    <name type="scientific">Linderina pennispora</name>
    <dbReference type="NCBI Taxonomy" id="61395"/>
    <lineage>
        <taxon>Eukaryota</taxon>
        <taxon>Fungi</taxon>
        <taxon>Fungi incertae sedis</taxon>
        <taxon>Zoopagomycota</taxon>
        <taxon>Kickxellomycotina</taxon>
        <taxon>Kickxellomycetes</taxon>
        <taxon>Kickxellales</taxon>
        <taxon>Kickxellaceae</taxon>
        <taxon>Linderina</taxon>
    </lineage>
</organism>
<gene>
    <name evidence="2" type="ORF">DL89DRAFT_186933</name>
</gene>
<evidence type="ECO:0000256" key="1">
    <source>
        <dbReference type="SAM" id="SignalP"/>
    </source>
</evidence>
<sequence>MPCTCVFLSYIPIFNAHLWPAFLLCSGSTCAEIDPKIDTVYAWMRAYLNTGEQGAKPPEWGRPGVAKLEKPGEPITAAIAAATAKGTANPGCKSTAPFGSVVELGSFSELSSVLVGEGVLVGLCVDVGVGVSVGV</sequence>
<keyword evidence="1" id="KW-0732">Signal</keyword>
<evidence type="ECO:0000313" key="3">
    <source>
        <dbReference type="Proteomes" id="UP000193922"/>
    </source>
</evidence>
<accession>A0A1Y1VT07</accession>
<proteinExistence type="predicted"/>
<feature type="signal peptide" evidence="1">
    <location>
        <begin position="1"/>
        <end position="31"/>
    </location>
</feature>
<evidence type="ECO:0000313" key="2">
    <source>
        <dbReference type="EMBL" id="ORX64430.1"/>
    </source>
</evidence>
<name>A0A1Y1VT07_9FUNG</name>
<dbReference type="RefSeq" id="XP_040739256.1">
    <property type="nucleotide sequence ID" value="XM_040883962.1"/>
</dbReference>
<feature type="chain" id="PRO_5013390697" evidence="1">
    <location>
        <begin position="32"/>
        <end position="135"/>
    </location>
</feature>
<dbReference type="EMBL" id="MCFD01000094">
    <property type="protein sequence ID" value="ORX64430.1"/>
    <property type="molecule type" value="Genomic_DNA"/>
</dbReference>
<keyword evidence="3" id="KW-1185">Reference proteome</keyword>
<reference evidence="2 3" key="1">
    <citation type="submission" date="2016-07" db="EMBL/GenBank/DDBJ databases">
        <title>Pervasive Adenine N6-methylation of Active Genes in Fungi.</title>
        <authorList>
            <consortium name="DOE Joint Genome Institute"/>
            <person name="Mondo S.J."/>
            <person name="Dannebaum R.O."/>
            <person name="Kuo R.C."/>
            <person name="Labutti K."/>
            <person name="Haridas S."/>
            <person name="Kuo A."/>
            <person name="Salamov A."/>
            <person name="Ahrendt S.R."/>
            <person name="Lipzen A."/>
            <person name="Sullivan W."/>
            <person name="Andreopoulos W.B."/>
            <person name="Clum A."/>
            <person name="Lindquist E."/>
            <person name="Daum C."/>
            <person name="Ramamoorthy G.K."/>
            <person name="Gryganskyi A."/>
            <person name="Culley D."/>
            <person name="Magnuson J.K."/>
            <person name="James T.Y."/>
            <person name="O'Malley M.A."/>
            <person name="Stajich J.E."/>
            <person name="Spatafora J.W."/>
            <person name="Visel A."/>
            <person name="Grigoriev I.V."/>
        </authorList>
    </citation>
    <scope>NUCLEOTIDE SEQUENCE [LARGE SCALE GENOMIC DNA]</scope>
    <source>
        <strain evidence="2 3">ATCC 12442</strain>
    </source>
</reference>
<protein>
    <submittedName>
        <fullName evidence="2">Uncharacterized protein</fullName>
    </submittedName>
</protein>
<comment type="caution">
    <text evidence="2">The sequence shown here is derived from an EMBL/GenBank/DDBJ whole genome shotgun (WGS) entry which is preliminary data.</text>
</comment>